<dbReference type="EMBL" id="ASPP01010980">
    <property type="protein sequence ID" value="ETO22164.1"/>
    <property type="molecule type" value="Genomic_DNA"/>
</dbReference>
<protein>
    <submittedName>
        <fullName evidence="1">Uncharacterized protein</fullName>
    </submittedName>
</protein>
<dbReference type="Proteomes" id="UP000023152">
    <property type="component" value="Unassembled WGS sequence"/>
</dbReference>
<accession>X6N8T0</accession>
<keyword evidence="2" id="KW-1185">Reference proteome</keyword>
<gene>
    <name evidence="1" type="ORF">RFI_15036</name>
</gene>
<organism evidence="1 2">
    <name type="scientific">Reticulomyxa filosa</name>
    <dbReference type="NCBI Taxonomy" id="46433"/>
    <lineage>
        <taxon>Eukaryota</taxon>
        <taxon>Sar</taxon>
        <taxon>Rhizaria</taxon>
        <taxon>Retaria</taxon>
        <taxon>Foraminifera</taxon>
        <taxon>Monothalamids</taxon>
        <taxon>Reticulomyxidae</taxon>
        <taxon>Reticulomyxa</taxon>
    </lineage>
</organism>
<comment type="caution">
    <text evidence="1">The sequence shown here is derived from an EMBL/GenBank/DDBJ whole genome shotgun (WGS) entry which is preliminary data.</text>
</comment>
<name>X6N8T0_RETFI</name>
<sequence>MLWEMHGWTEETITNTPDQIIPFGQRLIVGREAELEGHKFMCLQQLQSEGVGGVGGGGGGGGDLANGDSTDEKKDAGVITPDAFSEGYGPVADGNVALEEKNPTDTFEYKPIAINITWEPVDLMGNTSNVITQKGQRIEELRIASCPMFGDAGLPPNPTEGGTAQMYATLATSTKRTKQEEDYRLLATQPSQYVRGVTVSMDKSEQPIWVLADGRLFGPFVRIRIMPMADLFTKKQVAMPINTFLPVPPSSLFQLDLWLRILIFFFNTKKSKVRGCCHFCFLIVSKIATAKVCPLFVNIKKNENWANFN</sequence>
<evidence type="ECO:0000313" key="2">
    <source>
        <dbReference type="Proteomes" id="UP000023152"/>
    </source>
</evidence>
<evidence type="ECO:0000313" key="1">
    <source>
        <dbReference type="EMBL" id="ETO22164.1"/>
    </source>
</evidence>
<dbReference type="AlphaFoldDB" id="X6N8T0"/>
<reference evidence="1 2" key="1">
    <citation type="journal article" date="2013" name="Curr. Biol.">
        <title>The Genome of the Foraminiferan Reticulomyxa filosa.</title>
        <authorList>
            <person name="Glockner G."/>
            <person name="Hulsmann N."/>
            <person name="Schleicher M."/>
            <person name="Noegel A.A."/>
            <person name="Eichinger L."/>
            <person name="Gallinger C."/>
            <person name="Pawlowski J."/>
            <person name="Sierra R."/>
            <person name="Euteneuer U."/>
            <person name="Pillet L."/>
            <person name="Moustafa A."/>
            <person name="Platzer M."/>
            <person name="Groth M."/>
            <person name="Szafranski K."/>
            <person name="Schliwa M."/>
        </authorList>
    </citation>
    <scope>NUCLEOTIDE SEQUENCE [LARGE SCALE GENOMIC DNA]</scope>
</reference>
<proteinExistence type="predicted"/>